<keyword evidence="2" id="KW-0677">Repeat</keyword>
<evidence type="ECO:0000313" key="8">
    <source>
        <dbReference type="Proteomes" id="UP000799779"/>
    </source>
</evidence>
<feature type="region of interest" description="Disordered" evidence="5">
    <location>
        <begin position="103"/>
        <end position="142"/>
    </location>
</feature>
<keyword evidence="4" id="KW-0963">Cytoplasm</keyword>
<accession>A0A6A5X5M6</accession>
<evidence type="ECO:0000256" key="2">
    <source>
        <dbReference type="ARBA" id="ARBA00022737"/>
    </source>
</evidence>
<evidence type="ECO:0000259" key="6">
    <source>
        <dbReference type="Pfam" id="PF05843"/>
    </source>
</evidence>
<comment type="subcellular location">
    <subcellularLocation>
        <location evidence="4">Nucleus</location>
    </subcellularLocation>
    <subcellularLocation>
        <location evidence="4">Cytoplasm</location>
    </subcellularLocation>
    <text evidence="4">Nucleus and/or cytoplasm.</text>
</comment>
<feature type="compositionally biased region" description="Low complexity" evidence="5">
    <location>
        <begin position="615"/>
        <end position="629"/>
    </location>
</feature>
<feature type="compositionally biased region" description="Polar residues" evidence="5">
    <location>
        <begin position="57"/>
        <end position="70"/>
    </location>
</feature>
<feature type="compositionally biased region" description="Polar residues" evidence="5">
    <location>
        <begin position="130"/>
        <end position="142"/>
    </location>
</feature>
<dbReference type="InterPro" id="IPR045243">
    <property type="entry name" value="Rna14-like"/>
</dbReference>
<dbReference type="GO" id="GO:0005634">
    <property type="term" value="C:nucleus"/>
    <property type="evidence" value="ECO:0007669"/>
    <property type="project" value="UniProtKB-SubCell"/>
</dbReference>
<dbReference type="Gene3D" id="1.25.40.1040">
    <property type="match status" value="1"/>
</dbReference>
<dbReference type="InterPro" id="IPR011990">
    <property type="entry name" value="TPR-like_helical_dom_sf"/>
</dbReference>
<sequence length="1039" mass="115824">MADMDPELAFLNAQKEYDPAQDYSAAVDQPDADDDDDEYDPTTAFSTYPPQGVHSPSAHSGSMQESTANTPAAEADGALKPLPAEAASATPSKQPAMRGGFVVESEDEEDVPVANPQQDGSAAQMAAGRSSGTPQRSLSHTPITSLPAPNVPLHSTQDQAHSGISTFVTANDITHNLASIVPNGGTPVPDVAKAVAPDVVNLSARPSTAPITPVPASLPKARLPQDRIGILEDRVTDDPRGDIEAWLSLIEEHRRRHKFDEARAVYDRFFTTFPSAADQWIGYVNMESDLEEFARVERLFERSIMSNPHVALWSTYVNYIRRRNNLTTDQTGNARTIITQVYEFVLENVGIDVGSGRLWQEYIEFVKSGPGVAGGSTWQDMQKMDTMRKIYQRAIAVPTSIVMEIWQEYNRFELTLNKATGRKNLQEKSPYYMTARSANNVLENITKGVIRTTLPKMPPAQGFAGYNEYMEQVSLWKHWIQWEKDDPLVLKDDDKALLNKRIVYIYKQALMALRFWPELWYDAAEWCFQNNLDKEGNEFLTQGIDANPESCLLAFRKAYQVELAGDFEEGDAGVIRKGDAVREPFNKLLEALYELTNKTKKREDHSLARAKEDSAAQQAAEDAARANADTDSDDEEEEAEEAKRRLKERGDALQMQLQAISAGYNAQIILLKKTISYAWIALMRTMRRIQGKGRPDAPAGIAPGFRGIFAEARKKGKLLSDAYVANALIEHHCYQDPAATRIFDRGMKLFPDDEHFALEYIKFLVKQNDATNARAVFETVVNRLTQKPESVARSKPLFVFFHKYEAEFGELAQITKLEKRMNDLFPEDPKLLRFAERFSTPQFDPTSVRPIVSPQTQMMPIMLHPIVPTVEEPLPPPPQVQEPRISPPAVNSPRVVPALMPMTNSPKRPFDEVDTELAQPRKLMRGESPLKGAAGRRLDAARRNMVRASEGPASAVAAPAVQPFAREINFILSIIPGAQYYHETRFNPERMVALLQSVNIHGNNARPPPTQAPITPVAPPPMHWGPPPPATGMGGFYGR</sequence>
<dbReference type="SMART" id="SM00386">
    <property type="entry name" value="HAT"/>
    <property type="match status" value="5"/>
</dbReference>
<dbReference type="GO" id="GO:0180010">
    <property type="term" value="P:co-transcriptional mRNA 3'-end processing, cleavage and polyadenylation pathway"/>
    <property type="evidence" value="ECO:0007669"/>
    <property type="project" value="UniProtKB-UniRule"/>
</dbReference>
<dbReference type="Pfam" id="PF05843">
    <property type="entry name" value="Suf"/>
    <property type="match status" value="1"/>
</dbReference>
<gene>
    <name evidence="7" type="ORF">P154DRAFT_516905</name>
</gene>
<evidence type="ECO:0000256" key="3">
    <source>
        <dbReference type="ARBA" id="ARBA00023242"/>
    </source>
</evidence>
<dbReference type="Proteomes" id="UP000799779">
    <property type="component" value="Unassembled WGS sequence"/>
</dbReference>
<proteinExistence type="predicted"/>
<comment type="function">
    <text evidence="1 4">Component of the cleavage factor IA (CFIA) complex, which is involved in the endonucleolytic cleavage during polyadenylation-dependent pre-mRNA 3'-end formation.</text>
</comment>
<organism evidence="7 8">
    <name type="scientific">Amniculicola lignicola CBS 123094</name>
    <dbReference type="NCBI Taxonomy" id="1392246"/>
    <lineage>
        <taxon>Eukaryota</taxon>
        <taxon>Fungi</taxon>
        <taxon>Dikarya</taxon>
        <taxon>Ascomycota</taxon>
        <taxon>Pezizomycotina</taxon>
        <taxon>Dothideomycetes</taxon>
        <taxon>Pleosporomycetidae</taxon>
        <taxon>Pleosporales</taxon>
        <taxon>Amniculicolaceae</taxon>
        <taxon>Amniculicola</taxon>
    </lineage>
</organism>
<feature type="region of interest" description="Disordered" evidence="5">
    <location>
        <begin position="603"/>
        <end position="647"/>
    </location>
</feature>
<dbReference type="InterPro" id="IPR008847">
    <property type="entry name" value="Suf"/>
</dbReference>
<dbReference type="SUPFAM" id="SSF48452">
    <property type="entry name" value="TPR-like"/>
    <property type="match status" value="2"/>
</dbReference>
<feature type="domain" description="Suppressor of forked" evidence="6">
    <location>
        <begin position="226"/>
        <end position="848"/>
    </location>
</feature>
<dbReference type="GO" id="GO:0003729">
    <property type="term" value="F:mRNA binding"/>
    <property type="evidence" value="ECO:0007669"/>
    <property type="project" value="TreeGrafter"/>
</dbReference>
<feature type="compositionally biased region" description="Acidic residues" evidence="5">
    <location>
        <begin position="30"/>
        <end position="40"/>
    </location>
</feature>
<feature type="region of interest" description="Disordered" evidence="5">
    <location>
        <begin position="1"/>
        <end position="80"/>
    </location>
</feature>
<keyword evidence="4" id="KW-0507">mRNA processing</keyword>
<dbReference type="AlphaFoldDB" id="A0A6A5X5M6"/>
<evidence type="ECO:0000256" key="1">
    <source>
        <dbReference type="ARBA" id="ARBA00002863"/>
    </source>
</evidence>
<dbReference type="Gene3D" id="1.25.40.10">
    <property type="entry name" value="Tetratricopeptide repeat domain"/>
    <property type="match status" value="1"/>
</dbReference>
<keyword evidence="8" id="KW-1185">Reference proteome</keyword>
<evidence type="ECO:0000313" key="7">
    <source>
        <dbReference type="EMBL" id="KAF2008200.1"/>
    </source>
</evidence>
<dbReference type="GO" id="GO:0005737">
    <property type="term" value="C:cytoplasm"/>
    <property type="evidence" value="ECO:0007669"/>
    <property type="project" value="UniProtKB-SubCell"/>
</dbReference>
<evidence type="ECO:0000256" key="4">
    <source>
        <dbReference type="RuleBase" id="RU369035"/>
    </source>
</evidence>
<dbReference type="PANTHER" id="PTHR19980">
    <property type="entry name" value="RNA CLEAVAGE STIMULATION FACTOR"/>
    <property type="match status" value="1"/>
</dbReference>
<dbReference type="InterPro" id="IPR003107">
    <property type="entry name" value="HAT"/>
</dbReference>
<dbReference type="PANTHER" id="PTHR19980:SF0">
    <property type="entry name" value="CLEAVAGE STIMULATION FACTOR SUBUNIT 3"/>
    <property type="match status" value="1"/>
</dbReference>
<keyword evidence="3 4" id="KW-0539">Nucleus</keyword>
<feature type="compositionally biased region" description="Basic and acidic residues" evidence="5">
    <location>
        <begin position="603"/>
        <end position="614"/>
    </location>
</feature>
<feature type="compositionally biased region" description="Acidic residues" evidence="5">
    <location>
        <begin position="630"/>
        <end position="640"/>
    </location>
</feature>
<evidence type="ECO:0000256" key="5">
    <source>
        <dbReference type="SAM" id="MobiDB-lite"/>
    </source>
</evidence>
<dbReference type="EMBL" id="ML977556">
    <property type="protein sequence ID" value="KAF2008200.1"/>
    <property type="molecule type" value="Genomic_DNA"/>
</dbReference>
<dbReference type="OrthoDB" id="26282at2759"/>
<name>A0A6A5X5M6_9PLEO</name>
<protein>
    <recommendedName>
        <fullName evidence="4">mRNA 3'-end-processing protein RNA14</fullName>
    </recommendedName>
</protein>
<reference evidence="7" key="1">
    <citation type="journal article" date="2020" name="Stud. Mycol.">
        <title>101 Dothideomycetes genomes: a test case for predicting lifestyles and emergence of pathogens.</title>
        <authorList>
            <person name="Haridas S."/>
            <person name="Albert R."/>
            <person name="Binder M."/>
            <person name="Bloem J."/>
            <person name="Labutti K."/>
            <person name="Salamov A."/>
            <person name="Andreopoulos B."/>
            <person name="Baker S."/>
            <person name="Barry K."/>
            <person name="Bills G."/>
            <person name="Bluhm B."/>
            <person name="Cannon C."/>
            <person name="Castanera R."/>
            <person name="Culley D."/>
            <person name="Daum C."/>
            <person name="Ezra D."/>
            <person name="Gonzalez J."/>
            <person name="Henrissat B."/>
            <person name="Kuo A."/>
            <person name="Liang C."/>
            <person name="Lipzen A."/>
            <person name="Lutzoni F."/>
            <person name="Magnuson J."/>
            <person name="Mondo S."/>
            <person name="Nolan M."/>
            <person name="Ohm R."/>
            <person name="Pangilinan J."/>
            <person name="Park H.-J."/>
            <person name="Ramirez L."/>
            <person name="Alfaro M."/>
            <person name="Sun H."/>
            <person name="Tritt A."/>
            <person name="Yoshinaga Y."/>
            <person name="Zwiers L.-H."/>
            <person name="Turgeon B."/>
            <person name="Goodwin S."/>
            <person name="Spatafora J."/>
            <person name="Crous P."/>
            <person name="Grigoriev I."/>
        </authorList>
    </citation>
    <scope>NUCLEOTIDE SEQUENCE</scope>
    <source>
        <strain evidence="7">CBS 123094</strain>
    </source>
</reference>